<evidence type="ECO:0000256" key="7">
    <source>
        <dbReference type="ARBA" id="ARBA00023172"/>
    </source>
</evidence>
<dbReference type="SUPFAM" id="SSF56349">
    <property type="entry name" value="DNA breaking-rejoining enzymes"/>
    <property type="match status" value="1"/>
</dbReference>
<dbReference type="InterPro" id="IPR044068">
    <property type="entry name" value="CB"/>
</dbReference>
<evidence type="ECO:0000259" key="10">
    <source>
        <dbReference type="PROSITE" id="PS51898"/>
    </source>
</evidence>
<feature type="domain" description="Tyr recombinase" evidence="10">
    <location>
        <begin position="117"/>
        <end position="307"/>
    </location>
</feature>
<protein>
    <recommendedName>
        <fullName evidence="9">Tyrosine recombinase XerC</fullName>
    </recommendedName>
</protein>
<dbReference type="Gene3D" id="1.10.443.10">
    <property type="entry name" value="Intergrase catalytic core"/>
    <property type="match status" value="1"/>
</dbReference>
<evidence type="ECO:0000256" key="9">
    <source>
        <dbReference type="HAMAP-Rule" id="MF_01808"/>
    </source>
</evidence>
<evidence type="ECO:0000256" key="2">
    <source>
        <dbReference type="ARBA" id="ARBA00022490"/>
    </source>
</evidence>
<feature type="active site" description="O-(3'-phospho-DNA)-tyrosine intermediate" evidence="9">
    <location>
        <position position="294"/>
    </location>
</feature>
<dbReference type="GO" id="GO:0006313">
    <property type="term" value="P:DNA transposition"/>
    <property type="evidence" value="ECO:0007669"/>
    <property type="project" value="UniProtKB-UniRule"/>
</dbReference>
<evidence type="ECO:0000256" key="1">
    <source>
        <dbReference type="ARBA" id="ARBA00004496"/>
    </source>
</evidence>
<keyword evidence="13" id="KW-1185">Reference proteome</keyword>
<evidence type="ECO:0000256" key="3">
    <source>
        <dbReference type="ARBA" id="ARBA00022618"/>
    </source>
</evidence>
<evidence type="ECO:0000256" key="6">
    <source>
        <dbReference type="ARBA" id="ARBA00023125"/>
    </source>
</evidence>
<comment type="caution">
    <text evidence="12">The sequence shown here is derived from an EMBL/GenBank/DDBJ whole genome shotgun (WGS) entry which is preliminary data.</text>
</comment>
<dbReference type="PANTHER" id="PTHR30349:SF77">
    <property type="entry name" value="TYROSINE RECOMBINASE XERC"/>
    <property type="match status" value="1"/>
</dbReference>
<dbReference type="PANTHER" id="PTHR30349">
    <property type="entry name" value="PHAGE INTEGRASE-RELATED"/>
    <property type="match status" value="1"/>
</dbReference>
<dbReference type="GO" id="GO:0009037">
    <property type="term" value="F:tyrosine-based site-specific recombinase activity"/>
    <property type="evidence" value="ECO:0007669"/>
    <property type="project" value="UniProtKB-UniRule"/>
</dbReference>
<organism evidence="12 13">
    <name type="scientific">Rarobacter faecitabidus</name>
    <dbReference type="NCBI Taxonomy" id="13243"/>
    <lineage>
        <taxon>Bacteria</taxon>
        <taxon>Bacillati</taxon>
        <taxon>Actinomycetota</taxon>
        <taxon>Actinomycetes</taxon>
        <taxon>Micrococcales</taxon>
        <taxon>Rarobacteraceae</taxon>
        <taxon>Rarobacter</taxon>
    </lineage>
</organism>
<keyword evidence="2 9" id="KW-0963">Cytoplasm</keyword>
<dbReference type="GO" id="GO:0003677">
    <property type="term" value="F:DNA binding"/>
    <property type="evidence" value="ECO:0007669"/>
    <property type="project" value="UniProtKB-UniRule"/>
</dbReference>
<dbReference type="Pfam" id="PF00589">
    <property type="entry name" value="Phage_integrase"/>
    <property type="match status" value="1"/>
</dbReference>
<dbReference type="InterPro" id="IPR010998">
    <property type="entry name" value="Integrase_recombinase_N"/>
</dbReference>
<dbReference type="AlphaFoldDB" id="A0A542ZWG4"/>
<feature type="active site" evidence="9">
    <location>
        <position position="259"/>
    </location>
</feature>
<dbReference type="InterPro" id="IPR011010">
    <property type="entry name" value="DNA_brk_join_enz"/>
</dbReference>
<keyword evidence="6 9" id="KW-0238">DNA-binding</keyword>
<dbReference type="Pfam" id="PF02899">
    <property type="entry name" value="Phage_int_SAM_1"/>
    <property type="match status" value="1"/>
</dbReference>
<dbReference type="GO" id="GO:0051301">
    <property type="term" value="P:cell division"/>
    <property type="evidence" value="ECO:0007669"/>
    <property type="project" value="UniProtKB-KW"/>
</dbReference>
<name>A0A542ZWG4_RARFA</name>
<dbReference type="GO" id="GO:0007059">
    <property type="term" value="P:chromosome segregation"/>
    <property type="evidence" value="ECO:0007669"/>
    <property type="project" value="UniProtKB-UniRule"/>
</dbReference>
<feature type="active site" evidence="9">
    <location>
        <position position="162"/>
    </location>
</feature>
<comment type="subcellular location">
    <subcellularLocation>
        <location evidence="1 9">Cytoplasm</location>
    </subcellularLocation>
</comment>
<dbReference type="CDD" id="cd00798">
    <property type="entry name" value="INT_XerDC_C"/>
    <property type="match status" value="1"/>
</dbReference>
<keyword evidence="4 9" id="KW-0159">Chromosome partition</keyword>
<keyword evidence="3 9" id="KW-0132">Cell division</keyword>
<gene>
    <name evidence="9" type="primary">xerC</name>
    <name evidence="12" type="ORF">FB461_1204</name>
</gene>
<dbReference type="InterPro" id="IPR004107">
    <property type="entry name" value="Integrase_SAM-like_N"/>
</dbReference>
<dbReference type="Proteomes" id="UP000315389">
    <property type="component" value="Unassembled WGS sequence"/>
</dbReference>
<feature type="domain" description="Core-binding (CB)" evidence="11">
    <location>
        <begin position="12"/>
        <end position="97"/>
    </location>
</feature>
<dbReference type="HAMAP" id="MF_01808">
    <property type="entry name" value="Recomb_XerC_XerD"/>
    <property type="match status" value="1"/>
</dbReference>
<dbReference type="PROSITE" id="PS51900">
    <property type="entry name" value="CB"/>
    <property type="match status" value="1"/>
</dbReference>
<sequence length="313" mass="33963">MTQATGRESAHRAAPSCLDRFEEYLRSRRGLSEGTVRGYLADLRTYRDFLAVPDLTAGEVTVAHARRWLAAGTRNGLAKSTIARRRASIRAYSDWLARTGEAPSGIGRIPAPSLPSRLPAVLHVEAAATLLNTARADYDETQAPEELRLWACLELMYGTGARIAEIAAIDVDDLDLSGRFVLLHGKGSKDRVVPLGAPAASALQTWLTAGRPTMASAGRGTTSHALFLGTRGGRWGVRQIRESVHRACINAEITDISPHALRHSAATHLIEGGADLRSVQELLGHSSIATTQRYTHVSVERLKSIYRQAHPRA</sequence>
<comment type="subunit">
    <text evidence="9">Forms a cyclic heterotetrameric complex composed of two molecules of XerC and two molecules of XerD.</text>
</comment>
<dbReference type="InterPro" id="IPR002104">
    <property type="entry name" value="Integrase_catalytic"/>
</dbReference>
<reference evidence="12 13" key="1">
    <citation type="submission" date="2019-06" db="EMBL/GenBank/DDBJ databases">
        <title>Sequencing the genomes of 1000 actinobacteria strains.</title>
        <authorList>
            <person name="Klenk H.-P."/>
        </authorList>
    </citation>
    <scope>NUCLEOTIDE SEQUENCE [LARGE SCALE GENOMIC DNA]</scope>
    <source>
        <strain evidence="12 13">DSM 4813</strain>
    </source>
</reference>
<feature type="active site" evidence="9">
    <location>
        <position position="186"/>
    </location>
</feature>
<dbReference type="PROSITE" id="PS51898">
    <property type="entry name" value="TYR_RECOMBINASE"/>
    <property type="match status" value="1"/>
</dbReference>
<proteinExistence type="inferred from homology"/>
<evidence type="ECO:0000259" key="11">
    <source>
        <dbReference type="PROSITE" id="PS51900"/>
    </source>
</evidence>
<evidence type="ECO:0000256" key="4">
    <source>
        <dbReference type="ARBA" id="ARBA00022829"/>
    </source>
</evidence>
<dbReference type="GO" id="GO:0005737">
    <property type="term" value="C:cytoplasm"/>
    <property type="evidence" value="ECO:0007669"/>
    <property type="project" value="UniProtKB-SubCell"/>
</dbReference>
<evidence type="ECO:0000313" key="13">
    <source>
        <dbReference type="Proteomes" id="UP000315389"/>
    </source>
</evidence>
<evidence type="ECO:0000256" key="5">
    <source>
        <dbReference type="ARBA" id="ARBA00022908"/>
    </source>
</evidence>
<dbReference type="InterPro" id="IPR013762">
    <property type="entry name" value="Integrase-like_cat_sf"/>
</dbReference>
<dbReference type="Gene3D" id="1.10.150.130">
    <property type="match status" value="1"/>
</dbReference>
<keyword evidence="5 9" id="KW-0229">DNA integration</keyword>
<evidence type="ECO:0000256" key="8">
    <source>
        <dbReference type="ARBA" id="ARBA00023306"/>
    </source>
</evidence>
<dbReference type="InterPro" id="IPR050090">
    <property type="entry name" value="Tyrosine_recombinase_XerCD"/>
</dbReference>
<keyword evidence="8 9" id="KW-0131">Cell cycle</keyword>
<feature type="active site" evidence="9">
    <location>
        <position position="262"/>
    </location>
</feature>
<comment type="function">
    <text evidence="9">Site-specific tyrosine recombinase, which acts by catalyzing the cutting and rejoining of the recombining DNA molecules. The XerC-XerD complex is essential to convert dimers of the bacterial chromosome into monomers to permit their segregation at cell division. It also contributes to the segregational stability of plasmids.</text>
</comment>
<evidence type="ECO:0000313" key="12">
    <source>
        <dbReference type="EMBL" id="TQL64695.1"/>
    </source>
</evidence>
<feature type="active site" evidence="9">
    <location>
        <position position="285"/>
    </location>
</feature>
<accession>A0A542ZWG4</accession>
<comment type="similarity">
    <text evidence="9">Belongs to the 'phage' integrase family. XerC subfamily.</text>
</comment>
<keyword evidence="7 9" id="KW-0233">DNA recombination</keyword>
<dbReference type="EMBL" id="VFOS01000001">
    <property type="protein sequence ID" value="TQL64695.1"/>
    <property type="molecule type" value="Genomic_DNA"/>
</dbReference>
<dbReference type="InterPro" id="IPR023009">
    <property type="entry name" value="Tyrosine_recombinase_XerC/XerD"/>
</dbReference>